<feature type="compositionally biased region" description="Polar residues" evidence="1">
    <location>
        <begin position="174"/>
        <end position="183"/>
    </location>
</feature>
<organism evidence="2 3">
    <name type="scientific">Dactylonectria macrodidyma</name>
    <dbReference type="NCBI Taxonomy" id="307937"/>
    <lineage>
        <taxon>Eukaryota</taxon>
        <taxon>Fungi</taxon>
        <taxon>Dikarya</taxon>
        <taxon>Ascomycota</taxon>
        <taxon>Pezizomycotina</taxon>
        <taxon>Sordariomycetes</taxon>
        <taxon>Hypocreomycetidae</taxon>
        <taxon>Hypocreales</taxon>
        <taxon>Nectriaceae</taxon>
        <taxon>Dactylonectria</taxon>
    </lineage>
</organism>
<feature type="compositionally biased region" description="Basic and acidic residues" evidence="1">
    <location>
        <begin position="126"/>
        <end position="141"/>
    </location>
</feature>
<dbReference type="Proteomes" id="UP000738349">
    <property type="component" value="Unassembled WGS sequence"/>
</dbReference>
<keyword evidence="3" id="KW-1185">Reference proteome</keyword>
<accession>A0A9P9EPE2</accession>
<evidence type="ECO:0000313" key="3">
    <source>
        <dbReference type="Proteomes" id="UP000738349"/>
    </source>
</evidence>
<sequence length="209" mass="23268">MILDSRRAADCGRSGSALVLGSGLRSQTGPRLGPSLGPLLAVPGCLTSIGFQLMLRLAALELVVGRRTAWRRVHMQQGVKKVKEESMWSRTRCREEQRPGPLPVPMPRRSTLRKDFGGHGKRRTYRWRETTRRQHCTEHHARMGGPDECGRQRPRISAPVYIPLPCADTPRANDPSTGSQQGAGSARTHTTHIHTCHMLSRGMHRTQAC</sequence>
<reference evidence="2" key="1">
    <citation type="journal article" date="2021" name="Nat. Commun.">
        <title>Genetic determinants of endophytism in the Arabidopsis root mycobiome.</title>
        <authorList>
            <person name="Mesny F."/>
            <person name="Miyauchi S."/>
            <person name="Thiergart T."/>
            <person name="Pickel B."/>
            <person name="Atanasova L."/>
            <person name="Karlsson M."/>
            <person name="Huettel B."/>
            <person name="Barry K.W."/>
            <person name="Haridas S."/>
            <person name="Chen C."/>
            <person name="Bauer D."/>
            <person name="Andreopoulos W."/>
            <person name="Pangilinan J."/>
            <person name="LaButti K."/>
            <person name="Riley R."/>
            <person name="Lipzen A."/>
            <person name="Clum A."/>
            <person name="Drula E."/>
            <person name="Henrissat B."/>
            <person name="Kohler A."/>
            <person name="Grigoriev I.V."/>
            <person name="Martin F.M."/>
            <person name="Hacquard S."/>
        </authorList>
    </citation>
    <scope>NUCLEOTIDE SEQUENCE</scope>
    <source>
        <strain evidence="2">MPI-CAGE-AT-0147</strain>
    </source>
</reference>
<comment type="caution">
    <text evidence="2">The sequence shown here is derived from an EMBL/GenBank/DDBJ whole genome shotgun (WGS) entry which is preliminary data.</text>
</comment>
<feature type="region of interest" description="Disordered" evidence="1">
    <location>
        <begin position="90"/>
        <end position="153"/>
    </location>
</feature>
<name>A0A9P9EPE2_9HYPO</name>
<dbReference type="AlphaFoldDB" id="A0A9P9EPE2"/>
<dbReference type="OrthoDB" id="10567895at2759"/>
<proteinExistence type="predicted"/>
<gene>
    <name evidence="2" type="ORF">EDB81DRAFT_511121</name>
</gene>
<protein>
    <submittedName>
        <fullName evidence="2">Uncharacterized protein</fullName>
    </submittedName>
</protein>
<dbReference type="EMBL" id="JAGMUV010000009">
    <property type="protein sequence ID" value="KAH7143917.1"/>
    <property type="molecule type" value="Genomic_DNA"/>
</dbReference>
<feature type="region of interest" description="Disordered" evidence="1">
    <location>
        <begin position="168"/>
        <end position="187"/>
    </location>
</feature>
<evidence type="ECO:0000256" key="1">
    <source>
        <dbReference type="SAM" id="MobiDB-lite"/>
    </source>
</evidence>
<evidence type="ECO:0000313" key="2">
    <source>
        <dbReference type="EMBL" id="KAH7143917.1"/>
    </source>
</evidence>